<dbReference type="Proteomes" id="UP001210231">
    <property type="component" value="Unassembled WGS sequence"/>
</dbReference>
<evidence type="ECO:0000313" key="1">
    <source>
        <dbReference type="EMBL" id="MDA3616819.1"/>
    </source>
</evidence>
<evidence type="ECO:0000313" key="2">
    <source>
        <dbReference type="Proteomes" id="UP001210231"/>
    </source>
</evidence>
<proteinExistence type="predicted"/>
<evidence type="ECO:0008006" key="3">
    <source>
        <dbReference type="Google" id="ProtNLM"/>
    </source>
</evidence>
<name>A0ABT4UPR4_9BACT</name>
<protein>
    <recommendedName>
        <fullName evidence="3">DUF4136 domain-containing protein</fullName>
    </recommendedName>
</protein>
<sequence>MKLNYFFVIIFYLNVISCTNEKKDSEDHMILHSKKSFQFGYPNNEKSIEDSLAYYFGLDPVSFEKGDSLIRFFVYGDDSSVLILNLDKQRKNVQVIRFKGEINMVDSIIKCSTIENWSIKKSENWWKTLDSLLLDKKIRGLNGEYYTPSTGGYSVCIQQRFKNNYCYAVVYNPETFINTDEPYNNEDLIKKNVGLIMSFLFKELSIKSKMFENLR</sequence>
<gene>
    <name evidence="1" type="ORF">O3P16_18585</name>
</gene>
<dbReference type="EMBL" id="JAQGEF010000048">
    <property type="protein sequence ID" value="MDA3616819.1"/>
    <property type="molecule type" value="Genomic_DNA"/>
</dbReference>
<comment type="caution">
    <text evidence="1">The sequence shown here is derived from an EMBL/GenBank/DDBJ whole genome shotgun (WGS) entry which is preliminary data.</text>
</comment>
<organism evidence="1 2">
    <name type="scientific">Polluticaenibacter yanchengensis</name>
    <dbReference type="NCBI Taxonomy" id="3014562"/>
    <lineage>
        <taxon>Bacteria</taxon>
        <taxon>Pseudomonadati</taxon>
        <taxon>Bacteroidota</taxon>
        <taxon>Chitinophagia</taxon>
        <taxon>Chitinophagales</taxon>
        <taxon>Chitinophagaceae</taxon>
        <taxon>Polluticaenibacter</taxon>
    </lineage>
</organism>
<keyword evidence="2" id="KW-1185">Reference proteome</keyword>
<reference evidence="1 2" key="1">
    <citation type="submission" date="2022-12" db="EMBL/GenBank/DDBJ databases">
        <title>Chitinophagaceae gen. sp. nov., a new member of the family Chitinophagaceae, isolated from soil in a chemical factory.</title>
        <authorList>
            <person name="Ke Z."/>
        </authorList>
    </citation>
    <scope>NUCLEOTIDE SEQUENCE [LARGE SCALE GENOMIC DNA]</scope>
    <source>
        <strain evidence="1 2">LY-5</strain>
    </source>
</reference>
<accession>A0ABT4UPR4</accession>
<dbReference type="RefSeq" id="WP_407033149.1">
    <property type="nucleotide sequence ID" value="NZ_JAQGEF010000048.1"/>
</dbReference>